<evidence type="ECO:0000313" key="2">
    <source>
        <dbReference type="Ensembl" id="ENSMCSP00000016992.1"/>
    </source>
</evidence>
<dbReference type="Ensembl" id="ENSMCST00000017423.1">
    <property type="protein sequence ID" value="ENSMCSP00000016992.1"/>
    <property type="gene ID" value="ENSMCSG00000011945.1"/>
</dbReference>
<reference evidence="2" key="1">
    <citation type="submission" date="2025-08" db="UniProtKB">
        <authorList>
            <consortium name="Ensembl"/>
        </authorList>
    </citation>
    <scope>IDENTIFICATION</scope>
</reference>
<dbReference type="Proteomes" id="UP000694560">
    <property type="component" value="Unplaced"/>
</dbReference>
<dbReference type="AlphaFoldDB" id="A0A8C5U5X9"/>
<proteinExistence type="predicted"/>
<dbReference type="OrthoDB" id="19729at2759"/>
<reference evidence="2" key="2">
    <citation type="submission" date="2025-09" db="UniProtKB">
        <authorList>
            <consortium name="Ensembl"/>
        </authorList>
    </citation>
    <scope>IDENTIFICATION</scope>
</reference>
<evidence type="ECO:0000313" key="3">
    <source>
        <dbReference type="Proteomes" id="UP000694560"/>
    </source>
</evidence>
<feature type="compositionally biased region" description="Polar residues" evidence="1">
    <location>
        <begin position="13"/>
        <end position="30"/>
    </location>
</feature>
<protein>
    <submittedName>
        <fullName evidence="2">Uncharacterized protein</fullName>
    </submittedName>
</protein>
<name>A0A8C5U5X9_9PASS</name>
<sequence length="92" mass="9966">MSFGAMSSAGGRQPSQSRAIPTRTVTLSDGHSTRRVLPSVPSCARLSGWDFSQPARAVDKSFPRWPPLCQPGVAWPSPTSPGDWIYFPHLSV</sequence>
<feature type="region of interest" description="Disordered" evidence="1">
    <location>
        <begin position="1"/>
        <end position="33"/>
    </location>
</feature>
<organism evidence="2 3">
    <name type="scientific">Malurus cyaneus samueli</name>
    <dbReference type="NCBI Taxonomy" id="2593467"/>
    <lineage>
        <taxon>Eukaryota</taxon>
        <taxon>Metazoa</taxon>
        <taxon>Chordata</taxon>
        <taxon>Craniata</taxon>
        <taxon>Vertebrata</taxon>
        <taxon>Euteleostomi</taxon>
        <taxon>Archelosauria</taxon>
        <taxon>Archosauria</taxon>
        <taxon>Dinosauria</taxon>
        <taxon>Saurischia</taxon>
        <taxon>Theropoda</taxon>
        <taxon>Coelurosauria</taxon>
        <taxon>Aves</taxon>
        <taxon>Neognathae</taxon>
        <taxon>Neoaves</taxon>
        <taxon>Telluraves</taxon>
        <taxon>Australaves</taxon>
        <taxon>Passeriformes</taxon>
        <taxon>Meliphagoidea</taxon>
        <taxon>Maluridae</taxon>
        <taxon>Malurus</taxon>
    </lineage>
</organism>
<evidence type="ECO:0000256" key="1">
    <source>
        <dbReference type="SAM" id="MobiDB-lite"/>
    </source>
</evidence>
<keyword evidence="3" id="KW-1185">Reference proteome</keyword>
<accession>A0A8C5U5X9</accession>